<evidence type="ECO:0000256" key="1">
    <source>
        <dbReference type="ARBA" id="ARBA00012528"/>
    </source>
</evidence>
<dbReference type="GO" id="GO:0005886">
    <property type="term" value="C:plasma membrane"/>
    <property type="evidence" value="ECO:0007669"/>
    <property type="project" value="TreeGrafter"/>
</dbReference>
<dbReference type="RefSeq" id="WP_306100805.1">
    <property type="nucleotide sequence ID" value="NZ_CP162601.1"/>
</dbReference>
<dbReference type="AlphaFoldDB" id="A0AB39HD11"/>
<dbReference type="GO" id="GO:1902201">
    <property type="term" value="P:negative regulation of bacterial-type flagellum-dependent cell motility"/>
    <property type="evidence" value="ECO:0007669"/>
    <property type="project" value="TreeGrafter"/>
</dbReference>
<gene>
    <name evidence="4" type="ORF">AB0763_10110</name>
</gene>
<dbReference type="SUPFAM" id="SSF55073">
    <property type="entry name" value="Nucleotide cyclase"/>
    <property type="match status" value="1"/>
</dbReference>
<dbReference type="CDD" id="cd01949">
    <property type="entry name" value="GGDEF"/>
    <property type="match status" value="1"/>
</dbReference>
<dbReference type="InterPro" id="IPR050469">
    <property type="entry name" value="Diguanylate_Cyclase"/>
</dbReference>
<dbReference type="InterPro" id="IPR048516">
    <property type="entry name" value="DGCcoil"/>
</dbReference>
<evidence type="ECO:0000313" key="4">
    <source>
        <dbReference type="EMBL" id="XDK24550.1"/>
    </source>
</evidence>
<dbReference type="KEGG" id="vih:AB0763_10110"/>
<dbReference type="InterPro" id="IPR043128">
    <property type="entry name" value="Rev_trsase/Diguanyl_cyclase"/>
</dbReference>
<dbReference type="Gene3D" id="3.30.70.270">
    <property type="match status" value="1"/>
</dbReference>
<evidence type="ECO:0000259" key="3">
    <source>
        <dbReference type="PROSITE" id="PS50887"/>
    </source>
</evidence>
<dbReference type="GO" id="GO:0052621">
    <property type="term" value="F:diguanylate cyclase activity"/>
    <property type="evidence" value="ECO:0007669"/>
    <property type="project" value="UniProtKB-EC"/>
</dbReference>
<accession>A0AB39HD11</accession>
<sequence length="521" mass="60056">MGIVEADIQAQLDLLQHKLDQLRLTHRDASLKFQREQHVLKRLITSLADSYFPKSDEIAQHLIALKRELEQPKDVSRLIPRLAVIERVLKQRSSSMGKQSQLLDHQLKHSAETLQRVTYLPAPLKRELRQLIEQVKEHNYTDLSHAIKLIAIYERSIKIITTNSKLNFIANDALSDKLQLEALSLELQSLIADVDFDGDIGQELMAIRSQLLHGVTSESLITLTLQVLKLLLKGTQLERQVSTHFLNHLNEQLASSLKNQHALVDQHQASIEQYQDLNHELDDLVSRSKQTVDQSQDLETLKQSITPLLMKIGQLSDRLSMAETRQQHLLERLTYNKQQTETIFESTQEQHQRVKDQAQRALQDPLTQVYNQTAFNERLEVEYRRWIRFQHNLRVVVLDIDNFKTVNEQYGYNAGDKALKIIAQTIKKYLPSTACLARLNSEEFALIFPEETDEHVLSVTKSLQNEIKELPFTFKNQQLRISLSAASIAFADADTPEIILDKLMLALQECKKRGTEQISWH</sequence>
<dbReference type="Pfam" id="PF00990">
    <property type="entry name" value="GGDEF"/>
    <property type="match status" value="1"/>
</dbReference>
<dbReference type="PANTHER" id="PTHR45138">
    <property type="entry name" value="REGULATORY COMPONENTS OF SENSORY TRANSDUCTION SYSTEM"/>
    <property type="match status" value="1"/>
</dbReference>
<dbReference type="InterPro" id="IPR000160">
    <property type="entry name" value="GGDEF_dom"/>
</dbReference>
<dbReference type="NCBIfam" id="TIGR00254">
    <property type="entry name" value="GGDEF"/>
    <property type="match status" value="1"/>
</dbReference>
<reference evidence="4" key="1">
    <citation type="submission" date="2024-07" db="EMBL/GenBank/DDBJ databases">
        <title>Genome Analysis of a Potential Novel Vibrio Species Secreting pH- and Thermo-stable Alginate Lyase and its Application in Producing Alginate Oligosaccharides.</title>
        <authorList>
            <person name="Huang H."/>
            <person name="Bao K."/>
        </authorList>
    </citation>
    <scope>NUCLEOTIDE SEQUENCE</scope>
    <source>
        <strain evidence="4">HB236076</strain>
    </source>
</reference>
<dbReference type="InterPro" id="IPR029787">
    <property type="entry name" value="Nucleotide_cyclase"/>
</dbReference>
<dbReference type="Pfam" id="PF20975">
    <property type="entry name" value="DGCcoil"/>
    <property type="match status" value="1"/>
</dbReference>
<dbReference type="EC" id="2.7.7.65" evidence="1"/>
<dbReference type="PANTHER" id="PTHR45138:SF9">
    <property type="entry name" value="DIGUANYLATE CYCLASE DGCM-RELATED"/>
    <property type="match status" value="1"/>
</dbReference>
<dbReference type="EMBL" id="CP162601">
    <property type="protein sequence ID" value="XDK24550.1"/>
    <property type="molecule type" value="Genomic_DNA"/>
</dbReference>
<organism evidence="4">
    <name type="scientific">Vibrio sp. HB236076</name>
    <dbReference type="NCBI Taxonomy" id="3232307"/>
    <lineage>
        <taxon>Bacteria</taxon>
        <taxon>Pseudomonadati</taxon>
        <taxon>Pseudomonadota</taxon>
        <taxon>Gammaproteobacteria</taxon>
        <taxon>Vibrionales</taxon>
        <taxon>Vibrionaceae</taxon>
        <taxon>Vibrio</taxon>
    </lineage>
</organism>
<comment type="catalytic activity">
    <reaction evidence="2">
        <text>2 GTP = 3',3'-c-di-GMP + 2 diphosphate</text>
        <dbReference type="Rhea" id="RHEA:24898"/>
        <dbReference type="ChEBI" id="CHEBI:33019"/>
        <dbReference type="ChEBI" id="CHEBI:37565"/>
        <dbReference type="ChEBI" id="CHEBI:58805"/>
        <dbReference type="EC" id="2.7.7.65"/>
    </reaction>
</comment>
<feature type="domain" description="GGDEF" evidence="3">
    <location>
        <begin position="391"/>
        <end position="521"/>
    </location>
</feature>
<name>A0AB39HD11_9VIBR</name>
<dbReference type="PROSITE" id="PS50887">
    <property type="entry name" value="GGDEF"/>
    <property type="match status" value="1"/>
</dbReference>
<dbReference type="GO" id="GO:0043709">
    <property type="term" value="P:cell adhesion involved in single-species biofilm formation"/>
    <property type="evidence" value="ECO:0007669"/>
    <property type="project" value="TreeGrafter"/>
</dbReference>
<proteinExistence type="predicted"/>
<evidence type="ECO:0000256" key="2">
    <source>
        <dbReference type="ARBA" id="ARBA00034247"/>
    </source>
</evidence>
<protein>
    <recommendedName>
        <fullName evidence="1">diguanylate cyclase</fullName>
        <ecNumber evidence="1">2.7.7.65</ecNumber>
    </recommendedName>
</protein>
<dbReference type="SMART" id="SM00267">
    <property type="entry name" value="GGDEF"/>
    <property type="match status" value="1"/>
</dbReference>